<organism evidence="1 2">
    <name type="scientific">Clunio marinus</name>
    <dbReference type="NCBI Taxonomy" id="568069"/>
    <lineage>
        <taxon>Eukaryota</taxon>
        <taxon>Metazoa</taxon>
        <taxon>Ecdysozoa</taxon>
        <taxon>Arthropoda</taxon>
        <taxon>Hexapoda</taxon>
        <taxon>Insecta</taxon>
        <taxon>Pterygota</taxon>
        <taxon>Neoptera</taxon>
        <taxon>Endopterygota</taxon>
        <taxon>Diptera</taxon>
        <taxon>Nematocera</taxon>
        <taxon>Chironomoidea</taxon>
        <taxon>Chironomidae</taxon>
        <taxon>Clunio</taxon>
    </lineage>
</organism>
<protein>
    <submittedName>
        <fullName evidence="1">CLUMA_CG005362, isoform A</fullName>
    </submittedName>
</protein>
<dbReference type="EMBL" id="CVRI01000021">
    <property type="protein sequence ID" value="CRK91727.1"/>
    <property type="molecule type" value="Genomic_DNA"/>
</dbReference>
<evidence type="ECO:0000313" key="2">
    <source>
        <dbReference type="Proteomes" id="UP000183832"/>
    </source>
</evidence>
<dbReference type="Proteomes" id="UP000183832">
    <property type="component" value="Unassembled WGS sequence"/>
</dbReference>
<dbReference type="AlphaFoldDB" id="A0A1J1HUI1"/>
<reference evidence="1 2" key="1">
    <citation type="submission" date="2015-04" db="EMBL/GenBank/DDBJ databases">
        <authorList>
            <person name="Syromyatnikov M.Y."/>
            <person name="Popov V.N."/>
        </authorList>
    </citation>
    <scope>NUCLEOTIDE SEQUENCE [LARGE SCALE GENOMIC DNA]</scope>
</reference>
<accession>A0A1J1HUI1</accession>
<sequence>MLCGLLFKHSQGLLATISRLLQHTYGKFCTKTKHFLVSSALKAIREKKCKAALATLTFYDRKVLDEYWINI</sequence>
<gene>
    <name evidence="1" type="ORF">CLUMA_CG005362</name>
</gene>
<proteinExistence type="predicted"/>
<evidence type="ECO:0000313" key="1">
    <source>
        <dbReference type="EMBL" id="CRK91727.1"/>
    </source>
</evidence>
<keyword evidence="2" id="KW-1185">Reference proteome</keyword>
<name>A0A1J1HUI1_9DIPT</name>